<protein>
    <submittedName>
        <fullName evidence="2">Uncharacterized protein</fullName>
    </submittedName>
</protein>
<feature type="non-terminal residue" evidence="2">
    <location>
        <position position="69"/>
    </location>
</feature>
<evidence type="ECO:0000313" key="3">
    <source>
        <dbReference type="Proteomes" id="UP000054538"/>
    </source>
</evidence>
<dbReference type="AlphaFoldDB" id="A0A0D0D4T1"/>
<dbReference type="InParanoid" id="A0A0D0D4T1"/>
<evidence type="ECO:0000313" key="2">
    <source>
        <dbReference type="EMBL" id="KIK74984.1"/>
    </source>
</evidence>
<keyword evidence="3" id="KW-1185">Reference proteome</keyword>
<gene>
    <name evidence="2" type="ORF">PAXRUDRAFT_174189</name>
</gene>
<sequence>DEGVNSLESGVDCVISVPAVPPPLNDSHVVTIDNNALWCLEESVDSSFPSWDEAPGSPMFSDNNADTNL</sequence>
<reference evidence="2 3" key="1">
    <citation type="submission" date="2014-04" db="EMBL/GenBank/DDBJ databases">
        <authorList>
            <consortium name="DOE Joint Genome Institute"/>
            <person name="Kuo A."/>
            <person name="Kohler A."/>
            <person name="Jargeat P."/>
            <person name="Nagy L.G."/>
            <person name="Floudas D."/>
            <person name="Copeland A."/>
            <person name="Barry K.W."/>
            <person name="Cichocki N."/>
            <person name="Veneault-Fourrey C."/>
            <person name="LaButti K."/>
            <person name="Lindquist E.A."/>
            <person name="Lipzen A."/>
            <person name="Lundell T."/>
            <person name="Morin E."/>
            <person name="Murat C."/>
            <person name="Sun H."/>
            <person name="Tunlid A."/>
            <person name="Henrissat B."/>
            <person name="Grigoriev I.V."/>
            <person name="Hibbett D.S."/>
            <person name="Martin F."/>
            <person name="Nordberg H.P."/>
            <person name="Cantor M.N."/>
            <person name="Hua S.X."/>
        </authorList>
    </citation>
    <scope>NUCLEOTIDE SEQUENCE [LARGE SCALE GENOMIC DNA]</scope>
    <source>
        <strain evidence="2 3">Ve08.2h10</strain>
    </source>
</reference>
<dbReference type="Proteomes" id="UP000054538">
    <property type="component" value="Unassembled WGS sequence"/>
</dbReference>
<evidence type="ECO:0000256" key="1">
    <source>
        <dbReference type="SAM" id="MobiDB-lite"/>
    </source>
</evidence>
<dbReference type="EMBL" id="KN828431">
    <property type="protein sequence ID" value="KIK74984.1"/>
    <property type="molecule type" value="Genomic_DNA"/>
</dbReference>
<feature type="compositionally biased region" description="Polar residues" evidence="1">
    <location>
        <begin position="60"/>
        <end position="69"/>
    </location>
</feature>
<proteinExistence type="predicted"/>
<accession>A0A0D0D4T1</accession>
<organism evidence="2 3">
    <name type="scientific">Paxillus rubicundulus Ve08.2h10</name>
    <dbReference type="NCBI Taxonomy" id="930991"/>
    <lineage>
        <taxon>Eukaryota</taxon>
        <taxon>Fungi</taxon>
        <taxon>Dikarya</taxon>
        <taxon>Basidiomycota</taxon>
        <taxon>Agaricomycotina</taxon>
        <taxon>Agaricomycetes</taxon>
        <taxon>Agaricomycetidae</taxon>
        <taxon>Boletales</taxon>
        <taxon>Paxilineae</taxon>
        <taxon>Paxillaceae</taxon>
        <taxon>Paxillus</taxon>
    </lineage>
</organism>
<feature type="region of interest" description="Disordered" evidence="1">
    <location>
        <begin position="48"/>
        <end position="69"/>
    </location>
</feature>
<name>A0A0D0D4T1_9AGAM</name>
<reference evidence="3" key="2">
    <citation type="submission" date="2015-01" db="EMBL/GenBank/DDBJ databases">
        <title>Evolutionary Origins and Diversification of the Mycorrhizal Mutualists.</title>
        <authorList>
            <consortium name="DOE Joint Genome Institute"/>
            <consortium name="Mycorrhizal Genomics Consortium"/>
            <person name="Kohler A."/>
            <person name="Kuo A."/>
            <person name="Nagy L.G."/>
            <person name="Floudas D."/>
            <person name="Copeland A."/>
            <person name="Barry K.W."/>
            <person name="Cichocki N."/>
            <person name="Veneault-Fourrey C."/>
            <person name="LaButti K."/>
            <person name="Lindquist E.A."/>
            <person name="Lipzen A."/>
            <person name="Lundell T."/>
            <person name="Morin E."/>
            <person name="Murat C."/>
            <person name="Riley R."/>
            <person name="Ohm R."/>
            <person name="Sun H."/>
            <person name="Tunlid A."/>
            <person name="Henrissat B."/>
            <person name="Grigoriev I.V."/>
            <person name="Hibbett D.S."/>
            <person name="Martin F."/>
        </authorList>
    </citation>
    <scope>NUCLEOTIDE SEQUENCE [LARGE SCALE GENOMIC DNA]</scope>
    <source>
        <strain evidence="3">Ve08.2h10</strain>
    </source>
</reference>
<dbReference type="HOGENOM" id="CLU_2782864_0_0_1"/>